<keyword evidence="7" id="KW-0597">Phosphoprotein</keyword>
<dbReference type="Pfam" id="PF17956">
    <property type="entry name" value="NAPRTase_C"/>
    <property type="match status" value="1"/>
</dbReference>
<dbReference type="GO" id="GO:0016740">
    <property type="term" value="F:transferase activity"/>
    <property type="evidence" value="ECO:0007669"/>
    <property type="project" value="UniProtKB-KW"/>
</dbReference>
<dbReference type="UniPathway" id="UPA00253">
    <property type="reaction ID" value="UER00457"/>
</dbReference>
<dbReference type="EMBL" id="LR900016">
    <property type="protein sequence ID" value="CAD7243792.1"/>
    <property type="molecule type" value="Genomic_DNA"/>
</dbReference>
<dbReference type="FunFam" id="3.20.140.10:FF:000006">
    <property type="entry name" value="Nicotinate phosphoribosyltransferase"/>
    <property type="match status" value="1"/>
</dbReference>
<dbReference type="AlphaFoldDB" id="A0A7R8X4C9"/>
<dbReference type="PANTHER" id="PTHR11098:SF1">
    <property type="entry name" value="NICOTINATE PHOSPHORIBOSYLTRANSFERASE"/>
    <property type="match status" value="1"/>
</dbReference>
<dbReference type="Pfam" id="PF04095">
    <property type="entry name" value="NAPRTase"/>
    <property type="match status" value="1"/>
</dbReference>
<dbReference type="InterPro" id="IPR041525">
    <property type="entry name" value="N/Namide_PRibTrfase"/>
</dbReference>
<evidence type="ECO:0000256" key="1">
    <source>
        <dbReference type="ARBA" id="ARBA00001936"/>
    </source>
</evidence>
<reference evidence="18" key="1">
    <citation type="submission" date="2020-11" db="EMBL/GenBank/DDBJ databases">
        <authorList>
            <person name="Tran Van P."/>
        </authorList>
    </citation>
    <scope>NUCLEOTIDE SEQUENCE</scope>
</reference>
<sequence>LKTLRMNNEEGTEAIDFVNLCLEWRKKLSPVMDILEDEANNGELAAFISYALAFPSCFCVLVDTYDVQRSGLLNFCCVALALNDLGYQAIGVRIDSGDLAYLSIVARDLFIKIAKEYNVPWFENLMIVASNDINEETILSLNEQGHRIDCYGIGTHLVTCQRQPALGCVFKLVEVNGTPRIKLSQDVEKITMPGKKSVYRLYSKDGHALIDLLMRPDEPPPQPGDRVLCRHPYHESKRAYVIPASVVPLYKCFWKDGKLLERLKDLKEVREGVQASLNTLRQDHKRNLNPTPYKVGVSDQLYHFLHDLWLENAPIGELS</sequence>
<dbReference type="EMBL" id="CAJPEV010000499">
    <property type="protein sequence ID" value="CAG0885886.1"/>
    <property type="molecule type" value="Genomic_DNA"/>
</dbReference>
<evidence type="ECO:0000256" key="11">
    <source>
        <dbReference type="ARBA" id="ARBA00022723"/>
    </source>
</evidence>
<evidence type="ECO:0000256" key="6">
    <source>
        <dbReference type="ARBA" id="ARBA00021569"/>
    </source>
</evidence>
<dbReference type="GO" id="GO:0046872">
    <property type="term" value="F:metal ion binding"/>
    <property type="evidence" value="ECO:0007669"/>
    <property type="project" value="UniProtKB-KW"/>
</dbReference>
<evidence type="ECO:0000256" key="15">
    <source>
        <dbReference type="ARBA" id="ARBA00048668"/>
    </source>
</evidence>
<keyword evidence="11" id="KW-0479">Metal-binding</keyword>
<keyword evidence="9" id="KW-0662">Pyridine nucleotide biosynthesis</keyword>
<gene>
    <name evidence="18" type="ORF">DSTB1V02_LOCUS3704</name>
</gene>
<dbReference type="GO" id="GO:0034355">
    <property type="term" value="P:NAD+ biosynthetic process via the salvage pathway"/>
    <property type="evidence" value="ECO:0007669"/>
    <property type="project" value="TreeGrafter"/>
</dbReference>
<comment type="similarity">
    <text evidence="4">Belongs to the NAPRTase family.</text>
</comment>
<evidence type="ECO:0000256" key="5">
    <source>
        <dbReference type="ARBA" id="ARBA00013236"/>
    </source>
</evidence>
<evidence type="ECO:0000256" key="7">
    <source>
        <dbReference type="ARBA" id="ARBA00022553"/>
    </source>
</evidence>
<keyword evidence="10" id="KW-0808">Transferase</keyword>
<dbReference type="OrthoDB" id="193380at2759"/>
<comment type="pathway">
    <text evidence="3">Cofactor biosynthesis; NAD(+) biosynthesis; nicotinate D-ribonucleotide from nicotinate: step 1/1.</text>
</comment>
<evidence type="ECO:0000256" key="14">
    <source>
        <dbReference type="ARBA" id="ARBA00023426"/>
    </source>
</evidence>
<evidence type="ECO:0000259" key="17">
    <source>
        <dbReference type="Pfam" id="PF17956"/>
    </source>
</evidence>
<dbReference type="FunFam" id="3.20.20.70:FF:000155">
    <property type="entry name" value="Nicotinate phosphoribosyltransferase"/>
    <property type="match status" value="1"/>
</dbReference>
<dbReference type="InterPro" id="IPR007229">
    <property type="entry name" value="Nic_PRibTrfase-Fam"/>
</dbReference>
<organism evidence="18">
    <name type="scientific">Darwinula stevensoni</name>
    <dbReference type="NCBI Taxonomy" id="69355"/>
    <lineage>
        <taxon>Eukaryota</taxon>
        <taxon>Metazoa</taxon>
        <taxon>Ecdysozoa</taxon>
        <taxon>Arthropoda</taxon>
        <taxon>Crustacea</taxon>
        <taxon>Oligostraca</taxon>
        <taxon>Ostracoda</taxon>
        <taxon>Podocopa</taxon>
        <taxon>Podocopida</taxon>
        <taxon>Darwinulocopina</taxon>
        <taxon>Darwinuloidea</taxon>
        <taxon>Darwinulidae</taxon>
        <taxon>Darwinula</taxon>
    </lineage>
</organism>
<evidence type="ECO:0000259" key="16">
    <source>
        <dbReference type="Pfam" id="PF04095"/>
    </source>
</evidence>
<evidence type="ECO:0000256" key="8">
    <source>
        <dbReference type="ARBA" id="ARBA00022598"/>
    </source>
</evidence>
<accession>A0A7R8X4C9</accession>
<proteinExistence type="inferred from homology"/>
<evidence type="ECO:0000256" key="13">
    <source>
        <dbReference type="ARBA" id="ARBA00023211"/>
    </source>
</evidence>
<dbReference type="InterPro" id="IPR036068">
    <property type="entry name" value="Nicotinate_pribotase-like_C"/>
</dbReference>
<evidence type="ECO:0000256" key="4">
    <source>
        <dbReference type="ARBA" id="ARBA00010897"/>
    </source>
</evidence>
<dbReference type="GO" id="GO:0004516">
    <property type="term" value="F:nicotinate phosphoribosyltransferase activity"/>
    <property type="evidence" value="ECO:0007669"/>
    <property type="project" value="UniProtKB-EC"/>
</dbReference>
<evidence type="ECO:0000256" key="2">
    <source>
        <dbReference type="ARBA" id="ARBA00001946"/>
    </source>
</evidence>
<evidence type="ECO:0000313" key="19">
    <source>
        <dbReference type="Proteomes" id="UP000677054"/>
    </source>
</evidence>
<dbReference type="Proteomes" id="UP000677054">
    <property type="component" value="Unassembled WGS sequence"/>
</dbReference>
<comment type="cofactor">
    <cofactor evidence="1">
        <name>Mn(2+)</name>
        <dbReference type="ChEBI" id="CHEBI:29035"/>
    </cofactor>
</comment>
<dbReference type="PANTHER" id="PTHR11098">
    <property type="entry name" value="NICOTINATE PHOSPHORIBOSYLTRANSFERASE"/>
    <property type="match status" value="1"/>
</dbReference>
<keyword evidence="12" id="KW-0460">Magnesium</keyword>
<dbReference type="EC" id="6.3.4.21" evidence="5"/>
<dbReference type="GO" id="GO:0005829">
    <property type="term" value="C:cytosol"/>
    <property type="evidence" value="ECO:0007669"/>
    <property type="project" value="TreeGrafter"/>
</dbReference>
<evidence type="ECO:0000256" key="9">
    <source>
        <dbReference type="ARBA" id="ARBA00022642"/>
    </source>
</evidence>
<evidence type="ECO:0000256" key="10">
    <source>
        <dbReference type="ARBA" id="ARBA00022679"/>
    </source>
</evidence>
<comment type="function">
    <text evidence="14">Catalyzes the first step in the biosynthesis of NAD from nicotinic acid, the ATP-dependent synthesis of beta-nicotinate D-ribonucleotide from nicotinate and 5-phospho-D-ribose 1-phosphate. Helps prevent cellular oxidative stress via its role in NAD biosynthesis.</text>
</comment>
<evidence type="ECO:0000256" key="3">
    <source>
        <dbReference type="ARBA" id="ARBA00004952"/>
    </source>
</evidence>
<feature type="non-terminal residue" evidence="18">
    <location>
        <position position="319"/>
    </location>
</feature>
<evidence type="ECO:0000313" key="18">
    <source>
        <dbReference type="EMBL" id="CAD7243792.1"/>
    </source>
</evidence>
<keyword evidence="8" id="KW-0436">Ligase</keyword>
<feature type="domain" description="Nicotinate/nicotinamide phosphoribosyltransferase" evidence="16">
    <location>
        <begin position="91"/>
        <end position="192"/>
    </location>
</feature>
<comment type="cofactor">
    <cofactor evidence="2">
        <name>Mg(2+)</name>
        <dbReference type="ChEBI" id="CHEBI:18420"/>
    </cofactor>
</comment>
<dbReference type="SUPFAM" id="SSF51690">
    <property type="entry name" value="Nicotinate/Quinolinate PRTase C-terminal domain-like"/>
    <property type="match status" value="1"/>
</dbReference>
<feature type="domain" description="Nicotinate phosphoribosyltransferase C-terminal" evidence="17">
    <location>
        <begin position="195"/>
        <end position="304"/>
    </location>
</feature>
<dbReference type="Gene3D" id="3.20.140.10">
    <property type="entry name" value="nicotinate phosphoribosyltransferase"/>
    <property type="match status" value="1"/>
</dbReference>
<protein>
    <recommendedName>
        <fullName evidence="6">Nicotinate phosphoribosyltransferase</fullName>
        <ecNumber evidence="5">6.3.4.21</ecNumber>
    </recommendedName>
</protein>
<evidence type="ECO:0000256" key="12">
    <source>
        <dbReference type="ARBA" id="ARBA00022842"/>
    </source>
</evidence>
<keyword evidence="19" id="KW-1185">Reference proteome</keyword>
<keyword evidence="13" id="KW-0464">Manganese</keyword>
<dbReference type="PIRSF" id="PIRSF000484">
    <property type="entry name" value="NAPRT"/>
    <property type="match status" value="1"/>
</dbReference>
<comment type="catalytic activity">
    <reaction evidence="15">
        <text>5-phospho-alpha-D-ribose 1-diphosphate + nicotinate + ATP + H2O = nicotinate beta-D-ribonucleotide + ADP + phosphate + diphosphate</text>
        <dbReference type="Rhea" id="RHEA:36163"/>
        <dbReference type="ChEBI" id="CHEBI:15377"/>
        <dbReference type="ChEBI" id="CHEBI:30616"/>
        <dbReference type="ChEBI" id="CHEBI:32544"/>
        <dbReference type="ChEBI" id="CHEBI:33019"/>
        <dbReference type="ChEBI" id="CHEBI:43474"/>
        <dbReference type="ChEBI" id="CHEBI:57502"/>
        <dbReference type="ChEBI" id="CHEBI:58017"/>
        <dbReference type="ChEBI" id="CHEBI:456216"/>
        <dbReference type="EC" id="6.3.4.21"/>
    </reaction>
</comment>
<dbReference type="InterPro" id="IPR041619">
    <property type="entry name" value="NAPRTase_C"/>
</dbReference>
<name>A0A7R8X4C9_9CRUS</name>